<keyword evidence="2" id="KW-0997">Cell inner membrane</keyword>
<evidence type="ECO:0000256" key="3">
    <source>
        <dbReference type="ARBA" id="ARBA00022676"/>
    </source>
</evidence>
<evidence type="ECO:0000256" key="1">
    <source>
        <dbReference type="ARBA" id="ARBA00022475"/>
    </source>
</evidence>
<protein>
    <recommendedName>
        <fullName evidence="8">4-alpha-L-fucosyltransferase</fullName>
    </recommendedName>
</protein>
<evidence type="ECO:0000256" key="5">
    <source>
        <dbReference type="ARBA" id="ARBA00023136"/>
    </source>
</evidence>
<keyword evidence="4" id="KW-0808">Transferase</keyword>
<proteinExistence type="predicted"/>
<organism evidence="6 7">
    <name type="scientific">Pseudoalteromonas piscicida</name>
    <dbReference type="NCBI Taxonomy" id="43662"/>
    <lineage>
        <taxon>Bacteria</taxon>
        <taxon>Pseudomonadati</taxon>
        <taxon>Pseudomonadota</taxon>
        <taxon>Gammaproteobacteria</taxon>
        <taxon>Alteromonadales</taxon>
        <taxon>Pseudoalteromonadaceae</taxon>
        <taxon>Pseudoalteromonas</taxon>
    </lineage>
</organism>
<dbReference type="EMBL" id="CP011924">
    <property type="protein sequence ID" value="ATD08938.1"/>
    <property type="molecule type" value="Genomic_DNA"/>
</dbReference>
<evidence type="ECO:0008006" key="8">
    <source>
        <dbReference type="Google" id="ProtNLM"/>
    </source>
</evidence>
<sequence>MIIHIFADTPHHFRPMQAFFSKLPFIDQEFWVKSENDETLLQQGFKCYSNNDELFHLLNALPDNARVTFHGVFDIHTWKRLLLHPITAKSNCVLWGAEIYRHQKPGRNIKERLARVIHSALLFRFNRVFALNQGDAELTSKLLFRRNVEVLPYPLIGMKVQETKVNPVIQILIGNSAAASNRHNFIIDMLSKFKAVDFEVIACLNYGGEQSYIDDVVRHGHNTFGSRFKPITKMLAKSEYDQLLNTVDATIFAQERQQGLYVAYAMFLMAKPMFLLESTSSYKDLSALGFELQSTNQLCNMSEEQFDISIKSKSAKNQQLMNEHFTEEALLPRWQKQLSE</sequence>
<dbReference type="InterPro" id="IPR009993">
    <property type="entry name" value="WecF"/>
</dbReference>
<accession>A0ABM6NIX6</accession>
<reference evidence="6 7" key="1">
    <citation type="submission" date="2015-06" db="EMBL/GenBank/DDBJ databases">
        <authorList>
            <person name="Xie B.-B."/>
            <person name="Rong J.-C."/>
            <person name="Qin Q.-L."/>
            <person name="Zhang Y.-Z."/>
        </authorList>
    </citation>
    <scope>NUCLEOTIDE SEQUENCE [LARGE SCALE GENOMIC DNA]</scope>
    <source>
        <strain evidence="6 7">JCM 20779</strain>
    </source>
</reference>
<gene>
    <name evidence="6" type="ORF">PPIS_a4288</name>
</gene>
<evidence type="ECO:0000256" key="4">
    <source>
        <dbReference type="ARBA" id="ARBA00022679"/>
    </source>
</evidence>
<dbReference type="Pfam" id="PF07429">
    <property type="entry name" value="Glyco_transf_56"/>
    <property type="match status" value="1"/>
</dbReference>
<keyword evidence="1" id="KW-1003">Cell membrane</keyword>
<keyword evidence="7" id="KW-1185">Reference proteome</keyword>
<evidence type="ECO:0000313" key="6">
    <source>
        <dbReference type="EMBL" id="ATD08938.1"/>
    </source>
</evidence>
<name>A0ABM6NIX6_PSEO7</name>
<dbReference type="RefSeq" id="WP_010368588.1">
    <property type="nucleotide sequence ID" value="NZ_CP011924.1"/>
</dbReference>
<evidence type="ECO:0000313" key="7">
    <source>
        <dbReference type="Proteomes" id="UP000016521"/>
    </source>
</evidence>
<keyword evidence="3" id="KW-0328">Glycosyltransferase</keyword>
<evidence type="ECO:0000256" key="2">
    <source>
        <dbReference type="ARBA" id="ARBA00022519"/>
    </source>
</evidence>
<keyword evidence="5" id="KW-0472">Membrane</keyword>
<dbReference type="Proteomes" id="UP000016521">
    <property type="component" value="Chromosome I"/>
</dbReference>